<comment type="caution">
    <text evidence="1">The sequence shown here is derived from an EMBL/GenBank/DDBJ whole genome shotgun (WGS) entry which is preliminary data.</text>
</comment>
<dbReference type="AlphaFoldDB" id="A0A4Y2CYV4"/>
<keyword evidence="2" id="KW-1185">Reference proteome</keyword>
<reference evidence="1 2" key="1">
    <citation type="journal article" date="2019" name="Sci. Rep.">
        <title>Orb-weaving spider Araneus ventricosus genome elucidates the spidroin gene catalogue.</title>
        <authorList>
            <person name="Kono N."/>
            <person name="Nakamura H."/>
            <person name="Ohtoshi R."/>
            <person name="Moran D.A.P."/>
            <person name="Shinohara A."/>
            <person name="Yoshida Y."/>
            <person name="Fujiwara M."/>
            <person name="Mori M."/>
            <person name="Tomita M."/>
            <person name="Arakawa K."/>
        </authorList>
    </citation>
    <scope>NUCLEOTIDE SEQUENCE [LARGE SCALE GENOMIC DNA]</scope>
</reference>
<dbReference type="Proteomes" id="UP000499080">
    <property type="component" value="Unassembled WGS sequence"/>
</dbReference>
<evidence type="ECO:0000313" key="2">
    <source>
        <dbReference type="Proteomes" id="UP000499080"/>
    </source>
</evidence>
<name>A0A4Y2CYV4_ARAVE</name>
<organism evidence="1 2">
    <name type="scientific">Araneus ventricosus</name>
    <name type="common">Orbweaver spider</name>
    <name type="synonym">Epeira ventricosa</name>
    <dbReference type="NCBI Taxonomy" id="182803"/>
    <lineage>
        <taxon>Eukaryota</taxon>
        <taxon>Metazoa</taxon>
        <taxon>Ecdysozoa</taxon>
        <taxon>Arthropoda</taxon>
        <taxon>Chelicerata</taxon>
        <taxon>Arachnida</taxon>
        <taxon>Araneae</taxon>
        <taxon>Araneomorphae</taxon>
        <taxon>Entelegynae</taxon>
        <taxon>Araneoidea</taxon>
        <taxon>Araneidae</taxon>
        <taxon>Araneus</taxon>
    </lineage>
</organism>
<protein>
    <submittedName>
        <fullName evidence="1">Uncharacterized protein</fullName>
    </submittedName>
</protein>
<proteinExistence type="predicted"/>
<dbReference type="EMBL" id="BGPR01000274">
    <property type="protein sequence ID" value="GBM09672.1"/>
    <property type="molecule type" value="Genomic_DNA"/>
</dbReference>
<accession>A0A4Y2CYV4</accession>
<gene>
    <name evidence="1" type="ORF">AVEN_186389_1</name>
</gene>
<evidence type="ECO:0000313" key="1">
    <source>
        <dbReference type="EMBL" id="GBM09672.1"/>
    </source>
</evidence>
<sequence length="88" mass="9960">MVLDYCRHQLASFSNMAGKIFTPAKCEFRSVICFLQAEGWFVDRVQCSCVLSGFTMIWKSHFDFWSCPHSSHRPPAHCCCHPGACVAV</sequence>